<dbReference type="InterPro" id="IPR027373">
    <property type="entry name" value="RHH_dom"/>
</dbReference>
<keyword evidence="2" id="KW-0238">DNA-binding</keyword>
<gene>
    <name evidence="2" type="ORF">SAMN04515666_109131</name>
</gene>
<feature type="domain" description="Ribbon-helix-helix" evidence="1">
    <location>
        <begin position="5"/>
        <end position="66"/>
    </location>
</feature>
<evidence type="ECO:0000259" key="1">
    <source>
        <dbReference type="Pfam" id="PF13467"/>
    </source>
</evidence>
<proteinExistence type="predicted"/>
<accession>A0A1H7X258</accession>
<dbReference type="Gene3D" id="1.10.3990.20">
    <property type="entry name" value="protein bp1543"/>
    <property type="match status" value="1"/>
</dbReference>
<protein>
    <submittedName>
        <fullName evidence="2">Predicted DNA-binding protein, contains Ribbon-helix-helix (RHH) domain</fullName>
    </submittedName>
</protein>
<name>A0A1H7X258_9HYPH</name>
<dbReference type="GO" id="GO:0003677">
    <property type="term" value="F:DNA binding"/>
    <property type="evidence" value="ECO:0007669"/>
    <property type="project" value="UniProtKB-KW"/>
</dbReference>
<organism evidence="2 3">
    <name type="scientific">Bosea lupini</name>
    <dbReference type="NCBI Taxonomy" id="1036779"/>
    <lineage>
        <taxon>Bacteria</taxon>
        <taxon>Pseudomonadati</taxon>
        <taxon>Pseudomonadota</taxon>
        <taxon>Alphaproteobacteria</taxon>
        <taxon>Hyphomicrobiales</taxon>
        <taxon>Boseaceae</taxon>
        <taxon>Bosea</taxon>
    </lineage>
</organism>
<dbReference type="Proteomes" id="UP000199664">
    <property type="component" value="Unassembled WGS sequence"/>
</dbReference>
<dbReference type="Pfam" id="PF13467">
    <property type="entry name" value="RHH_4"/>
    <property type="match status" value="1"/>
</dbReference>
<evidence type="ECO:0000313" key="2">
    <source>
        <dbReference type="EMBL" id="SEM27664.1"/>
    </source>
</evidence>
<keyword evidence="3" id="KW-1185">Reference proteome</keyword>
<reference evidence="3" key="1">
    <citation type="submission" date="2016-10" db="EMBL/GenBank/DDBJ databases">
        <authorList>
            <person name="Varghese N."/>
            <person name="Submissions S."/>
        </authorList>
    </citation>
    <scope>NUCLEOTIDE SEQUENCE [LARGE SCALE GENOMIC DNA]</scope>
    <source>
        <strain evidence="3">LMG 26383,CCUG 61248,R- 45681</strain>
    </source>
</reference>
<dbReference type="OrthoDB" id="7477016at2"/>
<dbReference type="STRING" id="1036779.SAMN04515666_109131"/>
<dbReference type="InterPro" id="IPR038268">
    <property type="entry name" value="RHH_sf"/>
</dbReference>
<dbReference type="EMBL" id="FOAN01000009">
    <property type="protein sequence ID" value="SEM27664.1"/>
    <property type="molecule type" value="Genomic_DNA"/>
</dbReference>
<dbReference type="AlphaFoldDB" id="A0A1H7X258"/>
<sequence length="80" mass="8677">MSGLRKRSLAIAGHRTSVSLEEPFWDALKEIAAAEKRPIASLVGEVDSGRGELNLSSALRLRVLAHYRGRPEPAKVTPAD</sequence>
<dbReference type="RefSeq" id="WP_091840547.1">
    <property type="nucleotide sequence ID" value="NZ_FOAN01000009.1"/>
</dbReference>
<evidence type="ECO:0000313" key="3">
    <source>
        <dbReference type="Proteomes" id="UP000199664"/>
    </source>
</evidence>